<feature type="region of interest" description="Disordered" evidence="2">
    <location>
        <begin position="460"/>
        <end position="486"/>
    </location>
</feature>
<protein>
    <submittedName>
        <fullName evidence="5">E3 ubiquitin-protein ligase HERC2</fullName>
    </submittedName>
</protein>
<organism evidence="3">
    <name type="scientific">Cladocopium goreaui</name>
    <dbReference type="NCBI Taxonomy" id="2562237"/>
    <lineage>
        <taxon>Eukaryota</taxon>
        <taxon>Sar</taxon>
        <taxon>Alveolata</taxon>
        <taxon>Dinophyceae</taxon>
        <taxon>Suessiales</taxon>
        <taxon>Symbiodiniaceae</taxon>
        <taxon>Cladocopium</taxon>
    </lineage>
</organism>
<sequence length="1040" mass="117225">MTLCRLRTDLAACCRCIVKPIVPPIRVTVEVVPEGNGTCFLRFYSMAGDLKLVVQNKSMRSRWGPVLKDAARKMGRTNMDYRSVTFLTLNGVEISEQHHHDVIGEDLPLPERPQDPRKEGNAPKDRPPWKNLPRGKFTEITMECSDSASSIAAYKKRDSAGTLLVDIAMSDAGGGKAEEPCHEPAAASSSKPQEDSFSEDKPKTLEELWNEKPEPAPTHVSKLTSEEDIAELPSDEEPLFYASAKKSARQKTREQTGRNRRRAGKDKAYHQRWQYEPVMQLRSWLTGALTFFFLSGVLQGCREESTTTTHGDDHDDHDDHDGHTHTDTVTMTTTAPCKPQSKKAEVEVEVDADMVEEKLEEEARPPSVSVRNTSSPDLKDLKDDDPNYTAGLTLWNRWATEDGSTVPQDDPDDLDATMEEEAIRFFELPVESTGGRRRRLLAQFCENTKHLDAWLRRVEPPAANPEPSDVSEQSSSSQRRPPYSRKWPRQMLIKGSVRKGYGIRKPRSHAELSEELHLSREEDDMMVQWESRWREQELEHQHLEEARARAAGVWCRTPSFGAEAASPSSEQDDFADEVRAICGDASLEFAAPEGKQRVTITLPCSPLLTMAEDEEDEIAKHEMSREERLMRFCPEVVNPAFSQEVKAVLQKSLVRGASKVLAEHRGHRLNCERFRRKAENEEFVIDDQRGLRLAMHLHARTQQHYRRGCPATPPLQGITLRPGSVARQSPDFRGLRQALPGKPAIIAANRKRKKPARQVQSLERGARERPSTSRSNSPRLFEPVLCSFECRNWRAASPLQVRLEQEEGVVLGSQWRDFLEELRLNRGHGRKPKAAASPISRKQTAQDLEMSDEEQLKSKESLESGKVQDCPDAHAYHLVRQGRLEALARWGGLQFVRPCMLRQLLFYVARNGSVRMLQLLLDEMCKNHPDALHWREAGAQGGGATLLHAAAEADMLTMCVLLEDLGADLEATDQNGKRPWEVAGPFCAETFNNYGSFRGDDRSPLGSTLRLTSTLQTISEKPMSRTTTRGLSHTQSGRFQ</sequence>
<feature type="region of interest" description="Disordered" evidence="2">
    <location>
        <begin position="1019"/>
        <end position="1040"/>
    </location>
</feature>
<dbReference type="InterPro" id="IPR002110">
    <property type="entry name" value="Ankyrin_rpt"/>
</dbReference>
<feature type="compositionally biased region" description="Basic and acidic residues" evidence="2">
    <location>
        <begin position="304"/>
        <end position="326"/>
    </location>
</feature>
<feature type="region of interest" description="Disordered" evidence="2">
    <location>
        <begin position="304"/>
        <end position="345"/>
    </location>
</feature>
<feature type="compositionally biased region" description="Low complexity" evidence="2">
    <location>
        <begin position="465"/>
        <end position="481"/>
    </location>
</feature>
<feature type="compositionally biased region" description="Basic and acidic residues" evidence="2">
    <location>
        <begin position="112"/>
        <end position="128"/>
    </location>
</feature>
<evidence type="ECO:0000313" key="5">
    <source>
        <dbReference type="EMBL" id="CAL4772511.1"/>
    </source>
</evidence>
<proteinExistence type="predicted"/>
<name>A0A9P1C525_9DINO</name>
<dbReference type="EMBL" id="CAMXCT010000968">
    <property type="protein sequence ID" value="CAI3985199.1"/>
    <property type="molecule type" value="Genomic_DNA"/>
</dbReference>
<gene>
    <name evidence="3" type="ORF">C1SCF055_LOCUS12675</name>
</gene>
<evidence type="ECO:0000256" key="2">
    <source>
        <dbReference type="SAM" id="MobiDB-lite"/>
    </source>
</evidence>
<dbReference type="SUPFAM" id="SSF48403">
    <property type="entry name" value="Ankyrin repeat"/>
    <property type="match status" value="1"/>
</dbReference>
<feature type="region of interest" description="Disordered" evidence="2">
    <location>
        <begin position="359"/>
        <end position="385"/>
    </location>
</feature>
<evidence type="ECO:0000313" key="4">
    <source>
        <dbReference type="EMBL" id="CAL1138574.1"/>
    </source>
</evidence>
<feature type="region of interest" description="Disordered" evidence="2">
    <location>
        <begin position="173"/>
        <end position="268"/>
    </location>
</feature>
<feature type="compositionally biased region" description="Basic and acidic residues" evidence="2">
    <location>
        <begin position="854"/>
        <end position="863"/>
    </location>
</feature>
<dbReference type="Gene3D" id="1.25.40.20">
    <property type="entry name" value="Ankyrin repeat-containing domain"/>
    <property type="match status" value="1"/>
</dbReference>
<feature type="region of interest" description="Disordered" evidence="2">
    <location>
        <begin position="829"/>
        <end position="864"/>
    </location>
</feature>
<evidence type="ECO:0000313" key="3">
    <source>
        <dbReference type="EMBL" id="CAI3985199.1"/>
    </source>
</evidence>
<dbReference type="OrthoDB" id="10645059at2759"/>
<reference evidence="3" key="1">
    <citation type="submission" date="2022-10" db="EMBL/GenBank/DDBJ databases">
        <authorList>
            <person name="Chen Y."/>
            <person name="Dougan E. K."/>
            <person name="Chan C."/>
            <person name="Rhodes N."/>
            <person name="Thang M."/>
        </authorList>
    </citation>
    <scope>NUCLEOTIDE SEQUENCE</scope>
</reference>
<evidence type="ECO:0000256" key="1">
    <source>
        <dbReference type="PROSITE-ProRule" id="PRU00023"/>
    </source>
</evidence>
<feature type="compositionally biased region" description="Basic and acidic residues" evidence="2">
    <location>
        <begin position="192"/>
        <end position="214"/>
    </location>
</feature>
<keyword evidence="1" id="KW-0040">ANK repeat</keyword>
<dbReference type="PROSITE" id="PS50088">
    <property type="entry name" value="ANK_REPEAT"/>
    <property type="match status" value="1"/>
</dbReference>
<dbReference type="Proteomes" id="UP001152797">
    <property type="component" value="Unassembled WGS sequence"/>
</dbReference>
<dbReference type="EMBL" id="CAMXCT030000968">
    <property type="protein sequence ID" value="CAL4772511.1"/>
    <property type="molecule type" value="Genomic_DNA"/>
</dbReference>
<evidence type="ECO:0000313" key="6">
    <source>
        <dbReference type="Proteomes" id="UP001152797"/>
    </source>
</evidence>
<comment type="caution">
    <text evidence="3">The sequence shown here is derived from an EMBL/GenBank/DDBJ whole genome shotgun (WGS) entry which is preliminary data.</text>
</comment>
<dbReference type="AlphaFoldDB" id="A0A9P1C525"/>
<feature type="repeat" description="ANK" evidence="1">
    <location>
        <begin position="942"/>
        <end position="974"/>
    </location>
</feature>
<feature type="region of interest" description="Disordered" evidence="2">
    <location>
        <begin position="748"/>
        <end position="778"/>
    </location>
</feature>
<keyword evidence="6" id="KW-1185">Reference proteome</keyword>
<dbReference type="EMBL" id="CAMXCT020000968">
    <property type="protein sequence ID" value="CAL1138574.1"/>
    <property type="molecule type" value="Genomic_DNA"/>
</dbReference>
<accession>A0A9P1C525</accession>
<dbReference type="InterPro" id="IPR036770">
    <property type="entry name" value="Ankyrin_rpt-contain_sf"/>
</dbReference>
<feature type="compositionally biased region" description="Acidic residues" evidence="2">
    <location>
        <begin position="226"/>
        <end position="238"/>
    </location>
</feature>
<reference evidence="4" key="2">
    <citation type="submission" date="2024-04" db="EMBL/GenBank/DDBJ databases">
        <authorList>
            <person name="Chen Y."/>
            <person name="Shah S."/>
            <person name="Dougan E. K."/>
            <person name="Thang M."/>
            <person name="Chan C."/>
        </authorList>
    </citation>
    <scope>NUCLEOTIDE SEQUENCE [LARGE SCALE GENOMIC DNA]</scope>
</reference>
<feature type="region of interest" description="Disordered" evidence="2">
    <location>
        <begin position="101"/>
        <end position="135"/>
    </location>
</feature>